<name>A0A5D3E1F1_CUCMM</name>
<accession>A0A5D3E1F1</accession>
<proteinExistence type="predicted"/>
<organism evidence="1 2">
    <name type="scientific">Cucumis melo var. makuwa</name>
    <name type="common">Oriental melon</name>
    <dbReference type="NCBI Taxonomy" id="1194695"/>
    <lineage>
        <taxon>Eukaryota</taxon>
        <taxon>Viridiplantae</taxon>
        <taxon>Streptophyta</taxon>
        <taxon>Embryophyta</taxon>
        <taxon>Tracheophyta</taxon>
        <taxon>Spermatophyta</taxon>
        <taxon>Magnoliopsida</taxon>
        <taxon>eudicotyledons</taxon>
        <taxon>Gunneridae</taxon>
        <taxon>Pentapetalae</taxon>
        <taxon>rosids</taxon>
        <taxon>fabids</taxon>
        <taxon>Cucurbitales</taxon>
        <taxon>Cucurbitaceae</taxon>
        <taxon>Benincaseae</taxon>
        <taxon>Cucumis</taxon>
    </lineage>
</organism>
<sequence length="207" mass="23168">MKVLSRVDRYRSDWAPSSFGAVTPPSTIQLLLRDYQAFAFRSTVLVGAIERLRRLECRSDWTPSSFGEVSLPSAIQLLLGNDRGTIGLLPLNPPTWWSDQVASSFGEVALSSAIQLLLGDDRAFAIKSTALVEVQGVFVVWRGDSTVSDLTTTGRRSGICYQIHRPSRSDRTPLSFEEIEAELYHRRFLGEAVVELHNRRPLKAITY</sequence>
<evidence type="ECO:0000313" key="2">
    <source>
        <dbReference type="Proteomes" id="UP000321947"/>
    </source>
</evidence>
<evidence type="ECO:0000313" key="1">
    <source>
        <dbReference type="EMBL" id="TYK29674.1"/>
    </source>
</evidence>
<gene>
    <name evidence="1" type="ORF">E5676_scaffold64G00240</name>
</gene>
<comment type="caution">
    <text evidence="1">The sequence shown here is derived from an EMBL/GenBank/DDBJ whole genome shotgun (WGS) entry which is preliminary data.</text>
</comment>
<dbReference type="EMBL" id="SSTD01001513">
    <property type="protein sequence ID" value="TYK29674.1"/>
    <property type="molecule type" value="Genomic_DNA"/>
</dbReference>
<reference evidence="1 2" key="1">
    <citation type="submission" date="2019-08" db="EMBL/GenBank/DDBJ databases">
        <title>Draft genome sequences of two oriental melons (Cucumis melo L. var makuwa).</title>
        <authorList>
            <person name="Kwon S.-Y."/>
        </authorList>
    </citation>
    <scope>NUCLEOTIDE SEQUENCE [LARGE SCALE GENOMIC DNA]</scope>
    <source>
        <strain evidence="2">cv. Chang Bougi</strain>
        <tissue evidence="1">Leaf</tissue>
    </source>
</reference>
<protein>
    <submittedName>
        <fullName evidence="1">Uncharacterized protein</fullName>
    </submittedName>
</protein>
<dbReference type="Proteomes" id="UP000321947">
    <property type="component" value="Unassembled WGS sequence"/>
</dbReference>
<dbReference type="AlphaFoldDB" id="A0A5D3E1F1"/>